<keyword evidence="7" id="KW-0456">Lyase</keyword>
<dbReference type="InterPro" id="IPR015813">
    <property type="entry name" value="Pyrv/PenolPyrv_kinase-like_dom"/>
</dbReference>
<dbReference type="PANTHER" id="PTHR32308:SF10">
    <property type="entry name" value="CITRATE LYASE SUBUNIT BETA"/>
    <property type="match status" value="1"/>
</dbReference>
<dbReference type="InterPro" id="IPR011206">
    <property type="entry name" value="Citrate_lyase_beta/mcl1/mcl2"/>
</dbReference>
<dbReference type="Gene3D" id="3.20.20.60">
    <property type="entry name" value="Phosphoenolpyruvate-binding domains"/>
    <property type="match status" value="1"/>
</dbReference>
<keyword evidence="3 5" id="KW-0460">Magnesium</keyword>
<evidence type="ECO:0000313" key="7">
    <source>
        <dbReference type="EMBL" id="BCB78356.1"/>
    </source>
</evidence>
<evidence type="ECO:0000259" key="6">
    <source>
        <dbReference type="Pfam" id="PF03328"/>
    </source>
</evidence>
<feature type="binding site" evidence="4">
    <location>
        <position position="66"/>
    </location>
    <ligand>
        <name>substrate</name>
    </ligand>
</feature>
<reference evidence="7 8" key="1">
    <citation type="submission" date="2020-03" db="EMBL/GenBank/DDBJ databases">
        <title>Whole genome shotgun sequence of Phytohabitans flavus NBRC 107702.</title>
        <authorList>
            <person name="Komaki H."/>
            <person name="Tamura T."/>
        </authorList>
    </citation>
    <scope>NUCLEOTIDE SEQUENCE [LARGE SCALE GENOMIC DNA]</scope>
    <source>
        <strain evidence="7 8">NBRC 107702</strain>
    </source>
</reference>
<feature type="binding site" evidence="5">
    <location>
        <position position="145"/>
    </location>
    <ligand>
        <name>Mg(2+)</name>
        <dbReference type="ChEBI" id="CHEBI:18420"/>
    </ligand>
</feature>
<dbReference type="PANTHER" id="PTHR32308">
    <property type="entry name" value="LYASE BETA SUBUNIT, PUTATIVE (AFU_ORTHOLOGUE AFUA_4G13030)-RELATED"/>
    <property type="match status" value="1"/>
</dbReference>
<comment type="cofactor">
    <cofactor evidence="1">
        <name>Mg(2+)</name>
        <dbReference type="ChEBI" id="CHEBI:18420"/>
    </cofactor>
</comment>
<name>A0A6F8XWZ1_9ACTN</name>
<keyword evidence="8" id="KW-1185">Reference proteome</keyword>
<dbReference type="GO" id="GO:0000287">
    <property type="term" value="F:magnesium ion binding"/>
    <property type="evidence" value="ECO:0007669"/>
    <property type="project" value="TreeGrafter"/>
</dbReference>
<feature type="binding site" evidence="5">
    <location>
        <position position="119"/>
    </location>
    <ligand>
        <name>Mg(2+)</name>
        <dbReference type="ChEBI" id="CHEBI:18420"/>
    </ligand>
</feature>
<dbReference type="SUPFAM" id="SSF51621">
    <property type="entry name" value="Phosphoenolpyruvate/pyruvate domain"/>
    <property type="match status" value="1"/>
</dbReference>
<dbReference type="PIRSF" id="PIRSF015582">
    <property type="entry name" value="Cit_lyase_B"/>
    <property type="match status" value="1"/>
</dbReference>
<evidence type="ECO:0000256" key="4">
    <source>
        <dbReference type="PIRSR" id="PIRSR015582-1"/>
    </source>
</evidence>
<dbReference type="GO" id="GO:0016829">
    <property type="term" value="F:lyase activity"/>
    <property type="evidence" value="ECO:0007669"/>
    <property type="project" value="UniProtKB-KW"/>
</dbReference>
<accession>A0A6F8XWZ1</accession>
<organism evidence="7 8">
    <name type="scientific">Phytohabitans flavus</name>
    <dbReference type="NCBI Taxonomy" id="1076124"/>
    <lineage>
        <taxon>Bacteria</taxon>
        <taxon>Bacillati</taxon>
        <taxon>Actinomycetota</taxon>
        <taxon>Actinomycetes</taxon>
        <taxon>Micromonosporales</taxon>
        <taxon>Micromonosporaceae</taxon>
    </lineage>
</organism>
<sequence>MNPRSHLYVPADQPRFLRSAARSSADALILDLEDAVAPANKDTARSAAADFAATRPPHASFELWVRVNEGARGRDDAATVLATGNVDGIWLPKATVGADLDAIAAIAAESGAALGLLVESATGLVAIAELAAHPAVRCLQLGEVDLRADLGMPPDTGDHLLDWARGLTIAHAAAHRLECVAPVSTRITDPDSFAASSRHLRDLGFRSRACIHPTQVAVANEIFSVDPARLADAHALLDRFERQQATGNGAFRDTDGTMVDAATVRQARELTGR</sequence>
<evidence type="ECO:0000256" key="5">
    <source>
        <dbReference type="PIRSR" id="PIRSR015582-2"/>
    </source>
</evidence>
<dbReference type="InterPro" id="IPR005000">
    <property type="entry name" value="Aldolase/citrate-lyase_domain"/>
</dbReference>
<feature type="binding site" evidence="4">
    <location>
        <position position="119"/>
    </location>
    <ligand>
        <name>substrate</name>
    </ligand>
</feature>
<gene>
    <name evidence="7" type="ORF">Pflav_047660</name>
</gene>
<dbReference type="GO" id="GO:0006107">
    <property type="term" value="P:oxaloacetate metabolic process"/>
    <property type="evidence" value="ECO:0007669"/>
    <property type="project" value="TreeGrafter"/>
</dbReference>
<evidence type="ECO:0000256" key="1">
    <source>
        <dbReference type="ARBA" id="ARBA00001946"/>
    </source>
</evidence>
<proteinExistence type="predicted"/>
<dbReference type="KEGG" id="pfla:Pflav_047660"/>
<dbReference type="InterPro" id="IPR040442">
    <property type="entry name" value="Pyrv_kinase-like_dom_sf"/>
</dbReference>
<dbReference type="Pfam" id="PF03328">
    <property type="entry name" value="HpcH_HpaI"/>
    <property type="match status" value="1"/>
</dbReference>
<evidence type="ECO:0000256" key="3">
    <source>
        <dbReference type="ARBA" id="ARBA00022842"/>
    </source>
</evidence>
<evidence type="ECO:0000313" key="8">
    <source>
        <dbReference type="Proteomes" id="UP000502508"/>
    </source>
</evidence>
<keyword evidence="2 5" id="KW-0479">Metal-binding</keyword>
<feature type="domain" description="HpcH/HpaI aldolase/citrate lyase" evidence="6">
    <location>
        <begin position="4"/>
        <end position="213"/>
    </location>
</feature>
<reference evidence="7 8" key="2">
    <citation type="submission" date="2020-03" db="EMBL/GenBank/DDBJ databases">
        <authorList>
            <person name="Ichikawa N."/>
            <person name="Kimura A."/>
            <person name="Kitahashi Y."/>
            <person name="Uohara A."/>
        </authorList>
    </citation>
    <scope>NUCLEOTIDE SEQUENCE [LARGE SCALE GENOMIC DNA]</scope>
    <source>
        <strain evidence="7 8">NBRC 107702</strain>
    </source>
</reference>
<dbReference type="RefSeq" id="WP_173037954.1">
    <property type="nucleotide sequence ID" value="NZ_AP022870.1"/>
</dbReference>
<dbReference type="AlphaFoldDB" id="A0A6F8XWZ1"/>
<dbReference type="Proteomes" id="UP000502508">
    <property type="component" value="Chromosome"/>
</dbReference>
<dbReference type="EMBL" id="AP022870">
    <property type="protein sequence ID" value="BCB78356.1"/>
    <property type="molecule type" value="Genomic_DNA"/>
</dbReference>
<protein>
    <submittedName>
        <fullName evidence="7">CoA ester lyase</fullName>
    </submittedName>
</protein>
<evidence type="ECO:0000256" key="2">
    <source>
        <dbReference type="ARBA" id="ARBA00022723"/>
    </source>
</evidence>